<comment type="caution">
    <text evidence="2">The sequence shown here is derived from an EMBL/GenBank/DDBJ whole genome shotgun (WGS) entry which is preliminary data.</text>
</comment>
<gene>
    <name evidence="2" type="ORF">Hypma_008692</name>
</gene>
<evidence type="ECO:0000313" key="3">
    <source>
        <dbReference type="Proteomes" id="UP000076154"/>
    </source>
</evidence>
<accession>A0A369JZS5</accession>
<dbReference type="Proteomes" id="UP000076154">
    <property type="component" value="Unassembled WGS sequence"/>
</dbReference>
<dbReference type="EMBL" id="LUEZ02000045">
    <property type="protein sequence ID" value="RDB24216.1"/>
    <property type="molecule type" value="Genomic_DNA"/>
</dbReference>
<reference evidence="2" key="1">
    <citation type="submission" date="2018-04" db="EMBL/GenBank/DDBJ databases">
        <title>Whole genome sequencing of Hypsizygus marmoreus.</title>
        <authorList>
            <person name="Choi I.-G."/>
            <person name="Min B."/>
            <person name="Kim J.-G."/>
            <person name="Kim S."/>
            <person name="Oh Y.-L."/>
            <person name="Kong W.-S."/>
            <person name="Park H."/>
            <person name="Jeong J."/>
            <person name="Song E.-S."/>
        </authorList>
    </citation>
    <scope>NUCLEOTIDE SEQUENCE [LARGE SCALE GENOMIC DNA]</scope>
    <source>
        <strain evidence="2">51987-8</strain>
    </source>
</reference>
<feature type="region of interest" description="Disordered" evidence="1">
    <location>
        <begin position="31"/>
        <end position="59"/>
    </location>
</feature>
<dbReference type="InParanoid" id="A0A369JZS5"/>
<name>A0A369JZS5_HYPMA</name>
<feature type="compositionally biased region" description="Low complexity" evidence="1">
    <location>
        <begin position="31"/>
        <end position="49"/>
    </location>
</feature>
<keyword evidence="3" id="KW-1185">Reference proteome</keyword>
<dbReference type="AlphaFoldDB" id="A0A369JZS5"/>
<evidence type="ECO:0000313" key="2">
    <source>
        <dbReference type="EMBL" id="RDB24216.1"/>
    </source>
</evidence>
<sequence>MADPTASTTNIDTTCIINPIDVSLTTLHVHTTSSQDSSSSTPSPLPSFSRPQPPSGPATAAQALITRHAGGFALVYLPFYIFHLYKLLLHIFGFGDRA</sequence>
<protein>
    <submittedName>
        <fullName evidence="2">Uncharacterized protein</fullName>
    </submittedName>
</protein>
<organism evidence="2 3">
    <name type="scientific">Hypsizygus marmoreus</name>
    <name type="common">White beech mushroom</name>
    <name type="synonym">Agaricus marmoreus</name>
    <dbReference type="NCBI Taxonomy" id="39966"/>
    <lineage>
        <taxon>Eukaryota</taxon>
        <taxon>Fungi</taxon>
        <taxon>Dikarya</taxon>
        <taxon>Basidiomycota</taxon>
        <taxon>Agaricomycotina</taxon>
        <taxon>Agaricomycetes</taxon>
        <taxon>Agaricomycetidae</taxon>
        <taxon>Agaricales</taxon>
        <taxon>Tricholomatineae</taxon>
        <taxon>Lyophyllaceae</taxon>
        <taxon>Hypsizygus</taxon>
    </lineage>
</organism>
<evidence type="ECO:0000256" key="1">
    <source>
        <dbReference type="SAM" id="MobiDB-lite"/>
    </source>
</evidence>
<proteinExistence type="predicted"/>